<dbReference type="EMBL" id="JH793328">
    <property type="protein sequence ID" value="ELQ38360.1"/>
    <property type="molecule type" value="Genomic_DNA"/>
</dbReference>
<dbReference type="AlphaFoldDB" id="A0AA97NXR2"/>
<sequence length="44" mass="4600">MAPSAEVGVRNALLVRSAGKTFDRQQSLEALMRAAVAGLANLDT</sequence>
<gene>
    <name evidence="1" type="ORF">OOU_Y34scaffold00542g52</name>
</gene>
<proteinExistence type="predicted"/>
<protein>
    <submittedName>
        <fullName evidence="1">Uncharacterized protein</fullName>
    </submittedName>
</protein>
<dbReference type="Proteomes" id="UP000011086">
    <property type="component" value="Unassembled WGS sequence"/>
</dbReference>
<reference evidence="1" key="1">
    <citation type="journal article" date="2012" name="PLoS Genet.">
        <title>Comparative analysis of the genomes of two field isolates of the rice blast fungus Magnaporthe oryzae.</title>
        <authorList>
            <person name="Xue M."/>
            <person name="Yang J."/>
            <person name="Li Z."/>
            <person name="Hu S."/>
            <person name="Yao N."/>
            <person name="Dean R.A."/>
            <person name="Zhao W."/>
            <person name="Shen M."/>
            <person name="Zhang H."/>
            <person name="Li C."/>
            <person name="Liu L."/>
            <person name="Cao L."/>
            <person name="Xu X."/>
            <person name="Xing Y."/>
            <person name="Hsiang T."/>
            <person name="Zhang Z."/>
            <person name="Xu J.R."/>
            <person name="Peng Y.L."/>
        </authorList>
    </citation>
    <scope>NUCLEOTIDE SEQUENCE</scope>
    <source>
        <strain evidence="1">Y34</strain>
    </source>
</reference>
<name>A0AA97NXR2_PYRO3</name>
<organism evidence="1">
    <name type="scientific">Pyricularia oryzae (strain Y34)</name>
    <name type="common">Rice blast fungus</name>
    <name type="synonym">Magnaporthe oryzae</name>
    <dbReference type="NCBI Taxonomy" id="1143189"/>
    <lineage>
        <taxon>Eukaryota</taxon>
        <taxon>Fungi</taxon>
        <taxon>Dikarya</taxon>
        <taxon>Ascomycota</taxon>
        <taxon>Pezizomycotina</taxon>
        <taxon>Sordariomycetes</taxon>
        <taxon>Sordariomycetidae</taxon>
        <taxon>Magnaporthales</taxon>
        <taxon>Pyriculariaceae</taxon>
        <taxon>Pyricularia</taxon>
    </lineage>
</organism>
<evidence type="ECO:0000313" key="1">
    <source>
        <dbReference type="EMBL" id="ELQ38360.1"/>
    </source>
</evidence>
<accession>A0AA97NXR2</accession>